<keyword evidence="5" id="KW-1185">Reference proteome</keyword>
<dbReference type="Gramene" id="Bra006098.1">
    <property type="protein sequence ID" value="Bra006098.1-P"/>
    <property type="gene ID" value="Bra006098"/>
</dbReference>
<name>M4CPG0_BRACM</name>
<dbReference type="GO" id="GO:0004742">
    <property type="term" value="F:dihydrolipoyllysine-residue acetyltransferase activity"/>
    <property type="evidence" value="ECO:0000318"/>
    <property type="project" value="GO_Central"/>
</dbReference>
<dbReference type="EnsemblPlants" id="Bra006098.1">
    <property type="protein sequence ID" value="Bra006098.1-P"/>
    <property type="gene ID" value="Bra006098"/>
</dbReference>
<dbReference type="Gene3D" id="4.10.320.10">
    <property type="entry name" value="E3-binding domain"/>
    <property type="match status" value="1"/>
</dbReference>
<accession>M4CPG0</accession>
<comment type="similarity">
    <text evidence="1">Belongs to the 2-oxoacid dehydrogenase family.</text>
</comment>
<dbReference type="GO" id="GO:0045254">
    <property type="term" value="C:pyruvate dehydrogenase complex"/>
    <property type="evidence" value="ECO:0007669"/>
    <property type="project" value="InterPro"/>
</dbReference>
<evidence type="ECO:0000256" key="2">
    <source>
        <dbReference type="SAM" id="MobiDB-lite"/>
    </source>
</evidence>
<dbReference type="InterPro" id="IPR004167">
    <property type="entry name" value="PSBD"/>
</dbReference>
<feature type="compositionally biased region" description="Acidic residues" evidence="2">
    <location>
        <begin position="174"/>
        <end position="183"/>
    </location>
</feature>
<feature type="compositionally biased region" description="Pro residues" evidence="2">
    <location>
        <begin position="47"/>
        <end position="56"/>
    </location>
</feature>
<dbReference type="STRING" id="51351.M4CPG0"/>
<feature type="compositionally biased region" description="Low complexity" evidence="2">
    <location>
        <begin position="57"/>
        <end position="73"/>
    </location>
</feature>
<evidence type="ECO:0000313" key="4">
    <source>
        <dbReference type="EnsemblPlants" id="Bra006098.1-P"/>
    </source>
</evidence>
<evidence type="ECO:0000256" key="1">
    <source>
        <dbReference type="ARBA" id="ARBA00007317"/>
    </source>
</evidence>
<dbReference type="InParanoid" id="M4CPG0"/>
<feature type="region of interest" description="Disordered" evidence="2">
    <location>
        <begin position="162"/>
        <end position="183"/>
    </location>
</feature>
<protein>
    <recommendedName>
        <fullName evidence="3">Peripheral subunit-binding (PSBD) domain-containing protein</fullName>
    </recommendedName>
</protein>
<dbReference type="InterPro" id="IPR036625">
    <property type="entry name" value="E3-bd_dom_sf"/>
</dbReference>
<reference evidence="4 5" key="1">
    <citation type="journal article" date="2011" name="Nat. Genet.">
        <title>The genome of the mesopolyploid crop species Brassica rapa.</title>
        <authorList>
            <consortium name="Brassica rapa Genome Sequencing Project Consortium"/>
            <person name="Wang X."/>
            <person name="Wang H."/>
            <person name="Wang J."/>
            <person name="Sun R."/>
            <person name="Wu J."/>
            <person name="Liu S."/>
            <person name="Bai Y."/>
            <person name="Mun J.H."/>
            <person name="Bancroft I."/>
            <person name="Cheng F."/>
            <person name="Huang S."/>
            <person name="Li X."/>
            <person name="Hua W."/>
            <person name="Wang J."/>
            <person name="Wang X."/>
            <person name="Freeling M."/>
            <person name="Pires J.C."/>
            <person name="Paterson A.H."/>
            <person name="Chalhoub B."/>
            <person name="Wang B."/>
            <person name="Hayward A."/>
            <person name="Sharpe A.G."/>
            <person name="Park B.S."/>
            <person name="Weisshaar B."/>
            <person name="Liu B."/>
            <person name="Li B."/>
            <person name="Liu B."/>
            <person name="Tong C."/>
            <person name="Song C."/>
            <person name="Duran C."/>
            <person name="Peng C."/>
            <person name="Geng C."/>
            <person name="Koh C."/>
            <person name="Lin C."/>
            <person name="Edwards D."/>
            <person name="Mu D."/>
            <person name="Shen D."/>
            <person name="Soumpourou E."/>
            <person name="Li F."/>
            <person name="Fraser F."/>
            <person name="Conant G."/>
            <person name="Lassalle G."/>
            <person name="King G.J."/>
            <person name="Bonnema G."/>
            <person name="Tang H."/>
            <person name="Wang H."/>
            <person name="Belcram H."/>
            <person name="Zhou H."/>
            <person name="Hirakawa H."/>
            <person name="Abe H."/>
            <person name="Guo H."/>
            <person name="Wang H."/>
            <person name="Jin H."/>
            <person name="Parkin I.A."/>
            <person name="Batley J."/>
            <person name="Kim J.S."/>
            <person name="Just J."/>
            <person name="Li J."/>
            <person name="Xu J."/>
            <person name="Deng J."/>
            <person name="Kim J.A."/>
            <person name="Li J."/>
            <person name="Yu J."/>
            <person name="Meng J."/>
            <person name="Wang J."/>
            <person name="Min J."/>
            <person name="Poulain J."/>
            <person name="Wang J."/>
            <person name="Hatakeyama K."/>
            <person name="Wu K."/>
            <person name="Wang L."/>
            <person name="Fang L."/>
            <person name="Trick M."/>
            <person name="Links M.G."/>
            <person name="Zhao M."/>
            <person name="Jin M."/>
            <person name="Ramchiary N."/>
            <person name="Drou N."/>
            <person name="Berkman P.J."/>
            <person name="Cai Q."/>
            <person name="Huang Q."/>
            <person name="Li R."/>
            <person name="Tabata S."/>
            <person name="Cheng S."/>
            <person name="Zhang S."/>
            <person name="Zhang S."/>
            <person name="Huang S."/>
            <person name="Sato S."/>
            <person name="Sun S."/>
            <person name="Kwon S.J."/>
            <person name="Choi S.R."/>
            <person name="Lee T.H."/>
            <person name="Fan W."/>
            <person name="Zhao X."/>
            <person name="Tan X."/>
            <person name="Xu X."/>
            <person name="Wang Y."/>
            <person name="Qiu Y."/>
            <person name="Yin Y."/>
            <person name="Li Y."/>
            <person name="Du Y."/>
            <person name="Liao Y."/>
            <person name="Lim Y."/>
            <person name="Narusaka Y."/>
            <person name="Wang Y."/>
            <person name="Wang Z."/>
            <person name="Li Z."/>
            <person name="Wang Z."/>
            <person name="Xiong Z."/>
            <person name="Zhang Z."/>
        </authorList>
    </citation>
    <scope>NUCLEOTIDE SEQUENCE [LARGE SCALE GENOMIC DNA]</scope>
    <source>
        <strain evidence="4 5">cv. Chiifu-401-42</strain>
    </source>
</reference>
<proteinExistence type="inferred from homology"/>
<dbReference type="InterPro" id="IPR045257">
    <property type="entry name" value="E2/Pdx1"/>
</dbReference>
<organism evidence="4 5">
    <name type="scientific">Brassica campestris</name>
    <name type="common">Field mustard</name>
    <dbReference type="NCBI Taxonomy" id="3711"/>
    <lineage>
        <taxon>Eukaryota</taxon>
        <taxon>Viridiplantae</taxon>
        <taxon>Streptophyta</taxon>
        <taxon>Embryophyta</taxon>
        <taxon>Tracheophyta</taxon>
        <taxon>Spermatophyta</taxon>
        <taxon>Magnoliopsida</taxon>
        <taxon>eudicotyledons</taxon>
        <taxon>Gunneridae</taxon>
        <taxon>Pentapetalae</taxon>
        <taxon>rosids</taxon>
        <taxon>malvids</taxon>
        <taxon>Brassicales</taxon>
        <taxon>Brassicaceae</taxon>
        <taxon>Brassiceae</taxon>
        <taxon>Brassica</taxon>
    </lineage>
</organism>
<feature type="region of interest" description="Disordered" evidence="2">
    <location>
        <begin position="43"/>
        <end position="73"/>
    </location>
</feature>
<dbReference type="PANTHER" id="PTHR23151:SF88">
    <property type="entry name" value="PERIPHERAL SUBUNIT-BINDING (PSBD) DOMAIN-CONTAINING PROTEIN"/>
    <property type="match status" value="1"/>
</dbReference>
<dbReference type="Pfam" id="PF02817">
    <property type="entry name" value="E3_binding"/>
    <property type="match status" value="1"/>
</dbReference>
<sequence>MLNVNFSTQVGKQRGSVDIRSVAGTGPFGRITASDVEAAAGIAPSVAAPPPPPPPAAAAKATTTSSSSPPLLPGSSVVPFTAMQSDVSKNMIESLFVPMFRVGYPVNTDALDAPYEKVKPKGVLLSTINWAICKAIDLLELLKIEEEMLSAQSRKTVKRSTSWCNDNSLRREEEDKEDNAEDEEAVMKARAVDDWKNYNPCGACNQKLTTCD</sequence>
<dbReference type="HOGENOM" id="CLU_1301247_0_0_1"/>
<dbReference type="PANTHER" id="PTHR23151">
    <property type="entry name" value="DIHYDROLIPOAMIDE ACETYL/SUCCINYL-TRANSFERASE-RELATED"/>
    <property type="match status" value="1"/>
</dbReference>
<feature type="domain" description="Peripheral subunit-binding (PSBD)" evidence="3">
    <location>
        <begin position="1"/>
        <end position="40"/>
    </location>
</feature>
<reference evidence="4" key="3">
    <citation type="submission" date="2023-03" db="UniProtKB">
        <authorList>
            <consortium name="EnsemblPlants"/>
        </authorList>
    </citation>
    <scope>IDENTIFICATION</scope>
    <source>
        <strain evidence="4">cv. Chiifu-401-42</strain>
    </source>
</reference>
<evidence type="ECO:0000259" key="3">
    <source>
        <dbReference type="PROSITE" id="PS51826"/>
    </source>
</evidence>
<reference evidence="4 5" key="2">
    <citation type="journal article" date="2018" name="Hortic Res">
        <title>Improved Brassica rapa reference genome by single-molecule sequencing and chromosome conformation capture technologies.</title>
        <authorList>
            <person name="Zhang L."/>
            <person name="Cai X."/>
            <person name="Wu J."/>
            <person name="Liu M."/>
            <person name="Grob S."/>
            <person name="Cheng F."/>
            <person name="Liang J."/>
            <person name="Cai C."/>
            <person name="Liu Z."/>
            <person name="Liu B."/>
            <person name="Wang F."/>
            <person name="Li S."/>
            <person name="Liu F."/>
            <person name="Li X."/>
            <person name="Cheng L."/>
            <person name="Yang W."/>
            <person name="Li M.H."/>
            <person name="Grossniklaus U."/>
            <person name="Zheng H."/>
            <person name="Wang X."/>
        </authorList>
    </citation>
    <scope>NUCLEOTIDE SEQUENCE [LARGE SCALE GENOMIC DNA]</scope>
    <source>
        <strain evidence="4 5">cv. Chiifu-401-42</strain>
    </source>
</reference>
<evidence type="ECO:0000313" key="5">
    <source>
        <dbReference type="Proteomes" id="UP000011750"/>
    </source>
</evidence>
<dbReference type="GO" id="GO:0006086">
    <property type="term" value="P:pyruvate decarboxylation to acetyl-CoA"/>
    <property type="evidence" value="ECO:0007669"/>
    <property type="project" value="InterPro"/>
</dbReference>
<dbReference type="PROSITE" id="PS51826">
    <property type="entry name" value="PSBD"/>
    <property type="match status" value="1"/>
</dbReference>
<dbReference type="Proteomes" id="UP000011750">
    <property type="component" value="Chromosome A03"/>
</dbReference>
<dbReference type="eggNOG" id="KOG0557">
    <property type="taxonomic scope" value="Eukaryota"/>
</dbReference>
<dbReference type="AlphaFoldDB" id="M4CPG0"/>
<dbReference type="SUPFAM" id="SSF47005">
    <property type="entry name" value="Peripheral subunit-binding domain of 2-oxo acid dehydrogenase complex"/>
    <property type="match status" value="1"/>
</dbReference>